<feature type="compositionally biased region" description="Low complexity" evidence="1">
    <location>
        <begin position="203"/>
        <end position="219"/>
    </location>
</feature>
<evidence type="ECO:0000256" key="1">
    <source>
        <dbReference type="SAM" id="MobiDB-lite"/>
    </source>
</evidence>
<evidence type="ECO:0000313" key="4">
    <source>
        <dbReference type="EMBL" id="MBO7745058.1"/>
    </source>
</evidence>
<keyword evidence="2" id="KW-1133">Transmembrane helix</keyword>
<feature type="chain" id="PRO_5046115146" evidence="3">
    <location>
        <begin position="31"/>
        <end position="410"/>
    </location>
</feature>
<dbReference type="PROSITE" id="PS00018">
    <property type="entry name" value="EF_HAND_1"/>
    <property type="match status" value="1"/>
</dbReference>
<dbReference type="InterPro" id="IPR032809">
    <property type="entry name" value="Put_HupE_UreJ"/>
</dbReference>
<dbReference type="Pfam" id="PF13795">
    <property type="entry name" value="HupE_UreJ_2"/>
    <property type="match status" value="1"/>
</dbReference>
<name>A0ABS3W9U9_9BACL</name>
<dbReference type="Proteomes" id="UP000670947">
    <property type="component" value="Unassembled WGS sequence"/>
</dbReference>
<accession>A0ABS3W9U9</accession>
<organism evidence="4 5">
    <name type="scientific">Paenibacillus artemisiicola</name>
    <dbReference type="NCBI Taxonomy" id="1172618"/>
    <lineage>
        <taxon>Bacteria</taxon>
        <taxon>Bacillati</taxon>
        <taxon>Bacillota</taxon>
        <taxon>Bacilli</taxon>
        <taxon>Bacillales</taxon>
        <taxon>Paenibacillaceae</taxon>
        <taxon>Paenibacillus</taxon>
    </lineage>
</organism>
<comment type="caution">
    <text evidence="4">The sequence shown here is derived from an EMBL/GenBank/DDBJ whole genome shotgun (WGS) entry which is preliminary data.</text>
</comment>
<keyword evidence="2" id="KW-0472">Membrane</keyword>
<keyword evidence="5" id="KW-1185">Reference proteome</keyword>
<gene>
    <name evidence="4" type="ORF">I8J29_12685</name>
</gene>
<evidence type="ECO:0000313" key="5">
    <source>
        <dbReference type="Proteomes" id="UP000670947"/>
    </source>
</evidence>
<sequence>MHVLRTMRMLAVILTAAALAFLTVPWKAEAHAYSAGYTTLDLTRASTEMTYSLDELSVIELVGGDVNKNGMLEQEEFDAVKHSLIALLQTSIAIKIGGVSTPWTKVVSCVLDRQGDATKAILKASYPPVGSGQPIAMTDRLYEQTKTSSTYVDLLTINYGKQKSTAALSGDNRLWAMQMTETEYGDLPQDASALTAGNDQPAKPDANGQANAAAQPGEASGTDAAAESPTSGWLSFFNLGIHHILGGYDHLLFLFSLLIARQSFKQYASMITAFTVAHSITLTLTVLGIIDVSPRIVEPAIALSICYVAVDNMVRGQVSYRWVLTFLFGLIHGMGFADLLKEMSLPKSELAVDLISFNLGIEAVQLSLVALLLPLLYLLHKWQYARRAVMAGSAAALVLGAVWLAERVFV</sequence>
<keyword evidence="3" id="KW-0732">Signal</keyword>
<protein>
    <submittedName>
        <fullName evidence="4">HupE/UreJ family protein</fullName>
    </submittedName>
</protein>
<dbReference type="EMBL" id="JAGGDJ010000007">
    <property type="protein sequence ID" value="MBO7745058.1"/>
    <property type="molecule type" value="Genomic_DNA"/>
</dbReference>
<feature type="transmembrane region" description="Helical" evidence="2">
    <location>
        <begin position="267"/>
        <end position="290"/>
    </location>
</feature>
<proteinExistence type="predicted"/>
<feature type="transmembrane region" description="Helical" evidence="2">
    <location>
        <begin position="360"/>
        <end position="379"/>
    </location>
</feature>
<reference evidence="4 5" key="1">
    <citation type="submission" date="2021-03" db="EMBL/GenBank/DDBJ databases">
        <title>Paenibacillus artemisicola MWE-103 whole genome sequence.</title>
        <authorList>
            <person name="Ham Y.J."/>
        </authorList>
    </citation>
    <scope>NUCLEOTIDE SEQUENCE [LARGE SCALE GENOMIC DNA]</scope>
    <source>
        <strain evidence="4 5">MWE-103</strain>
    </source>
</reference>
<dbReference type="RefSeq" id="WP_208847966.1">
    <property type="nucleotide sequence ID" value="NZ_JAGGDJ010000007.1"/>
</dbReference>
<feature type="region of interest" description="Disordered" evidence="1">
    <location>
        <begin position="189"/>
        <end position="226"/>
    </location>
</feature>
<feature type="transmembrane region" description="Helical" evidence="2">
    <location>
        <begin position="321"/>
        <end position="340"/>
    </location>
</feature>
<feature type="transmembrane region" description="Helical" evidence="2">
    <location>
        <begin position="388"/>
        <end position="405"/>
    </location>
</feature>
<feature type="signal peptide" evidence="3">
    <location>
        <begin position="1"/>
        <end position="30"/>
    </location>
</feature>
<evidence type="ECO:0000256" key="2">
    <source>
        <dbReference type="SAM" id="Phobius"/>
    </source>
</evidence>
<keyword evidence="2" id="KW-0812">Transmembrane</keyword>
<evidence type="ECO:0000256" key="3">
    <source>
        <dbReference type="SAM" id="SignalP"/>
    </source>
</evidence>
<dbReference type="InterPro" id="IPR018247">
    <property type="entry name" value="EF_Hand_1_Ca_BS"/>
</dbReference>